<dbReference type="InterPro" id="IPR007587">
    <property type="entry name" value="SAPS"/>
</dbReference>
<evidence type="ECO:0000313" key="4">
    <source>
        <dbReference type="EMBL" id="KAF6002841.1"/>
    </source>
</evidence>
<gene>
    <name evidence="4" type="primary">PPP6R3</name>
    <name evidence="4" type="ORF">F1559_004323</name>
</gene>
<accession>A0A7J7IKK8</accession>
<feature type="region of interest" description="Disordered" evidence="3">
    <location>
        <begin position="421"/>
        <end position="448"/>
    </location>
</feature>
<feature type="compositionally biased region" description="Acidic residues" evidence="3">
    <location>
        <begin position="801"/>
        <end position="815"/>
    </location>
</feature>
<name>A0A7J7IKK8_9RHOD</name>
<organism evidence="4 5">
    <name type="scientific">Cyanidiococcus yangmingshanensis</name>
    <dbReference type="NCBI Taxonomy" id="2690220"/>
    <lineage>
        <taxon>Eukaryota</taxon>
        <taxon>Rhodophyta</taxon>
        <taxon>Bangiophyceae</taxon>
        <taxon>Cyanidiales</taxon>
        <taxon>Cyanidiaceae</taxon>
        <taxon>Cyanidiococcus</taxon>
    </lineage>
</organism>
<dbReference type="Proteomes" id="UP000530660">
    <property type="component" value="Unassembled WGS sequence"/>
</dbReference>
<evidence type="ECO:0000313" key="5">
    <source>
        <dbReference type="Proteomes" id="UP000530660"/>
    </source>
</evidence>
<evidence type="ECO:0000256" key="1">
    <source>
        <dbReference type="ARBA" id="ARBA00006180"/>
    </source>
</evidence>
<feature type="region of interest" description="Disordered" evidence="3">
    <location>
        <begin position="1"/>
        <end position="95"/>
    </location>
</feature>
<feature type="region of interest" description="Disordered" evidence="3">
    <location>
        <begin position="922"/>
        <end position="1009"/>
    </location>
</feature>
<feature type="region of interest" description="Disordered" evidence="3">
    <location>
        <begin position="863"/>
        <end position="888"/>
    </location>
</feature>
<comment type="caution">
    <text evidence="4">The sequence shown here is derived from an EMBL/GenBank/DDBJ whole genome shotgun (WGS) entry which is preliminary data.</text>
</comment>
<reference evidence="4 5" key="1">
    <citation type="journal article" date="2020" name="J. Phycol.">
        <title>Comparative genome analysis reveals Cyanidiococcus gen. nov., a new extremophilic red algal genus sister to Cyanidioschyzon (Cyanidioschyzonaceae, Rhodophyta).</title>
        <authorList>
            <person name="Liu S.-L."/>
            <person name="Chiang Y.-R."/>
            <person name="Yoon H.S."/>
            <person name="Fu H.-Y."/>
        </authorList>
    </citation>
    <scope>NUCLEOTIDE SEQUENCE [LARGE SCALE GENOMIC DNA]</scope>
    <source>
        <strain evidence="4 5">THAL066</strain>
    </source>
</reference>
<dbReference type="PANTHER" id="PTHR12634:SF8">
    <property type="entry name" value="FIERY MOUNTAIN, ISOFORM D"/>
    <property type="match status" value="1"/>
</dbReference>
<comment type="similarity">
    <text evidence="1">Belongs to the SAPS family.</text>
</comment>
<keyword evidence="5" id="KW-1185">Reference proteome</keyword>
<sequence>MFFRPPYLGSSRIDEILDEAEREERDEEQHQRRGEVQNQERLTEGLDAEAVETKGSEESSRATPEDNSATTPSGAVEDKGGASFAGNSGGDRTRSRIQRTVRTILADDDLIPECKAMNLRLFEYFSHPAALRSLVLFAIGCEDDEEHKYAGMATEVLCSDVERLNDAFVSTDDVLTLFLSFVLRKPPLSPVLTGNFAKIFLCMLRAKPEEMLSAIEQRRTWFFPKGLLQHLEHSTLTNLIIELLIQNEIIICRRVVRIYAQVELLHLLVDAFVDESAPPDDEKLSNIASIIIALSGRAVPLAEAPDIFQSLGGIPDNTEGGSILETAARANAQNQFGNVATLTAPEAAMDEGDASTEVPAQERNDLNSLDLLRQPELVSHLLDACRRSDSHLLYGLSMVNELMSIYRELFHEYESVQLQWQQSAEKDSEPNAVLRSRDTPPTQFRSEQDMDAFAPKALASESATAPDDQNKYAAGAHSIQAKMGDFETAMQSHLPYLLSRLEGDHERTCFGMIRLKLAEFLIQMMLGVSPRLTRTLLEMGVPSMLTRLLQMYPWVSVFHQLYYRAVHESLIMPLRMFFERVGGIRDEAVLVASANSMLIAERLRAWFIDANLVEAFVQLEQVALDAECGRLSAAEMGKLVQAVPQLECTAPVAKPPPPRIRPAFAAHLAEIMLEIYDHIFVPLMKVAMMHDATSSKQKAINPVSADGGPLQEGDAASNGAISVEILQRDGRSNDPLLSFFRDILSFAHEDGVVLANWAAFEQVVRGPIYEEKSKQRRQIGGRRPTGLSSHSLSDELVQLPTEDDGDDVDDDDDPFDSTLSRRKSGASDGAVFQTGDPASATLREPMDTLYEDMDEDREEFLSARALHPDEPSDETSNSTGRATEIPTGHELSVDDIMTGLSQGDQVSLMRFTDYLAQPARRVVTSASRDEASARQGNQSQRHQDAAPRGPPEQHSETFTVAQDHPSCQGRPTLENTALTPDKTPMHTDSAGTDWIAFEGDQDESGEWST</sequence>
<dbReference type="EMBL" id="VWRR01000009">
    <property type="protein sequence ID" value="KAF6002841.1"/>
    <property type="molecule type" value="Genomic_DNA"/>
</dbReference>
<dbReference type="AlphaFoldDB" id="A0A7J7IKK8"/>
<proteinExistence type="inferred from homology"/>
<feature type="region of interest" description="Disordered" evidence="3">
    <location>
        <begin position="772"/>
        <end position="844"/>
    </location>
</feature>
<feature type="compositionally biased region" description="Basic and acidic residues" evidence="3">
    <location>
        <begin position="941"/>
        <end position="955"/>
    </location>
</feature>
<dbReference type="GO" id="GO:0019903">
    <property type="term" value="F:protein phosphatase binding"/>
    <property type="evidence" value="ECO:0007669"/>
    <property type="project" value="InterPro"/>
</dbReference>
<evidence type="ECO:0000256" key="2">
    <source>
        <dbReference type="ARBA" id="ARBA00023306"/>
    </source>
</evidence>
<protein>
    <submittedName>
        <fullName evidence="4">Serine/threonine-protein phosphatase 6 regulatory subunit 3</fullName>
    </submittedName>
</protein>
<dbReference type="PANTHER" id="PTHR12634">
    <property type="entry name" value="SIT4 YEAST -ASSOCIATING PROTEIN-RELATED"/>
    <property type="match status" value="1"/>
</dbReference>
<keyword evidence="2" id="KW-0131">Cell cycle</keyword>
<dbReference type="GO" id="GO:0019888">
    <property type="term" value="F:protein phosphatase regulator activity"/>
    <property type="evidence" value="ECO:0007669"/>
    <property type="project" value="TreeGrafter"/>
</dbReference>
<feature type="compositionally biased region" description="Acidic residues" evidence="3">
    <location>
        <begin position="999"/>
        <end position="1009"/>
    </location>
</feature>
<evidence type="ECO:0000256" key="3">
    <source>
        <dbReference type="SAM" id="MobiDB-lite"/>
    </source>
</evidence>
<feature type="compositionally biased region" description="Basic and acidic residues" evidence="3">
    <location>
        <begin position="51"/>
        <end position="64"/>
    </location>
</feature>
<feature type="compositionally biased region" description="Acidic residues" evidence="3">
    <location>
        <begin position="16"/>
        <end position="26"/>
    </location>
</feature>
<dbReference type="OrthoDB" id="295029at2759"/>